<keyword evidence="3" id="KW-0812">Transmembrane</keyword>
<organism evidence="4 5">
    <name type="scientific">Schizophyllum amplum</name>
    <dbReference type="NCBI Taxonomy" id="97359"/>
    <lineage>
        <taxon>Eukaryota</taxon>
        <taxon>Fungi</taxon>
        <taxon>Dikarya</taxon>
        <taxon>Basidiomycota</taxon>
        <taxon>Agaricomycotina</taxon>
        <taxon>Agaricomycetes</taxon>
        <taxon>Agaricomycetidae</taxon>
        <taxon>Agaricales</taxon>
        <taxon>Schizophyllaceae</taxon>
        <taxon>Schizophyllum</taxon>
    </lineage>
</organism>
<feature type="transmembrane region" description="Helical" evidence="3">
    <location>
        <begin position="153"/>
        <end position="172"/>
    </location>
</feature>
<sequence length="442" mass="48076">MSPTLSTWTSNTSQLPPVDRGFGAWSFLAAACLVESITWGFPEAYGSFLSVYLDDPRFSSQETLLALVGPVASGIMYCATPLIEPVVRRYPPYRRPLLWIGTMLCFASMFGASYAQTATQLLALQGVLYAFGGSVVYVVTISYMSQWFLDRRGLANGVMFAGSSAGGIILPLTSPRLIARYGIATTMKIYAVALLVLLVPVLPFVKERFPDTHNHVHGPAPRSRKDWYKERSFQYLLAANSLHAFGYFVPLVWLPTFAGELNLSASKSSLTLTIFNCASACGRLVIGALSDRFDPWALAFGNLLSGCFSAFVLWGVLSRNFAGLMAFSVVYGAFCGGWATLWTGFIRPIAKDDPNLATTLFGWLLLNAWTRKHISTPISTALETHVATNVTATSVAALDIGIPSRGWAIRNMILYTGSCLAGAAVVAMFGWGSEVRKRVQEA</sequence>
<dbReference type="PANTHER" id="PTHR11360">
    <property type="entry name" value="MONOCARBOXYLATE TRANSPORTER"/>
    <property type="match status" value="1"/>
</dbReference>
<feature type="transmembrane region" description="Helical" evidence="3">
    <location>
        <begin position="296"/>
        <end position="317"/>
    </location>
</feature>
<feature type="transmembrane region" description="Helical" evidence="3">
    <location>
        <begin position="178"/>
        <end position="205"/>
    </location>
</feature>
<feature type="transmembrane region" description="Helical" evidence="3">
    <location>
        <begin position="96"/>
        <end position="115"/>
    </location>
</feature>
<dbReference type="InterPro" id="IPR011701">
    <property type="entry name" value="MFS"/>
</dbReference>
<proteinExistence type="inferred from homology"/>
<keyword evidence="3" id="KW-0472">Membrane</keyword>
<evidence type="ECO:0000313" key="5">
    <source>
        <dbReference type="Proteomes" id="UP000320762"/>
    </source>
</evidence>
<evidence type="ECO:0000313" key="4">
    <source>
        <dbReference type="EMBL" id="TRM63897.1"/>
    </source>
</evidence>
<feature type="transmembrane region" description="Helical" evidence="3">
    <location>
        <begin position="64"/>
        <end position="84"/>
    </location>
</feature>
<dbReference type="AlphaFoldDB" id="A0A550CGG8"/>
<comment type="subcellular location">
    <subcellularLocation>
        <location evidence="1">Membrane</location>
        <topology evidence="1">Multi-pass membrane protein</topology>
    </subcellularLocation>
</comment>
<dbReference type="SUPFAM" id="SSF103473">
    <property type="entry name" value="MFS general substrate transporter"/>
    <property type="match status" value="1"/>
</dbReference>
<evidence type="ECO:0000256" key="3">
    <source>
        <dbReference type="SAM" id="Phobius"/>
    </source>
</evidence>
<dbReference type="EMBL" id="VDMD01000008">
    <property type="protein sequence ID" value="TRM63897.1"/>
    <property type="molecule type" value="Genomic_DNA"/>
</dbReference>
<reference evidence="4 5" key="1">
    <citation type="journal article" date="2019" name="New Phytol.">
        <title>Comparative genomics reveals unique wood-decay strategies and fruiting body development in the Schizophyllaceae.</title>
        <authorList>
            <person name="Almasi E."/>
            <person name="Sahu N."/>
            <person name="Krizsan K."/>
            <person name="Balint B."/>
            <person name="Kovacs G.M."/>
            <person name="Kiss B."/>
            <person name="Cseklye J."/>
            <person name="Drula E."/>
            <person name="Henrissat B."/>
            <person name="Nagy I."/>
            <person name="Chovatia M."/>
            <person name="Adam C."/>
            <person name="LaButti K."/>
            <person name="Lipzen A."/>
            <person name="Riley R."/>
            <person name="Grigoriev I.V."/>
            <person name="Nagy L.G."/>
        </authorList>
    </citation>
    <scope>NUCLEOTIDE SEQUENCE [LARGE SCALE GENOMIC DNA]</scope>
    <source>
        <strain evidence="4 5">NL-1724</strain>
    </source>
</reference>
<protein>
    <submittedName>
        <fullName evidence="4">MFS general substrate transporter</fullName>
    </submittedName>
</protein>
<dbReference type="OrthoDB" id="2213137at2759"/>
<dbReference type="Gene3D" id="1.20.1250.20">
    <property type="entry name" value="MFS general substrate transporter like domains"/>
    <property type="match status" value="1"/>
</dbReference>
<feature type="transmembrane region" description="Helical" evidence="3">
    <location>
        <begin position="121"/>
        <end position="141"/>
    </location>
</feature>
<keyword evidence="3" id="KW-1133">Transmembrane helix</keyword>
<keyword evidence="5" id="KW-1185">Reference proteome</keyword>
<dbReference type="PANTHER" id="PTHR11360:SF287">
    <property type="entry name" value="MFS MONOCARBOXYLATE TRANSPORTER"/>
    <property type="match status" value="1"/>
</dbReference>
<comment type="similarity">
    <text evidence="2">Belongs to the major facilitator superfamily. Monocarboxylate porter (TC 2.A.1.13) family.</text>
</comment>
<feature type="transmembrane region" description="Helical" evidence="3">
    <location>
        <begin position="412"/>
        <end position="432"/>
    </location>
</feature>
<feature type="transmembrane region" description="Helical" evidence="3">
    <location>
        <begin position="232"/>
        <end position="249"/>
    </location>
</feature>
<dbReference type="GO" id="GO:0016020">
    <property type="term" value="C:membrane"/>
    <property type="evidence" value="ECO:0007669"/>
    <property type="project" value="UniProtKB-SubCell"/>
</dbReference>
<comment type="caution">
    <text evidence="4">The sequence shown here is derived from an EMBL/GenBank/DDBJ whole genome shotgun (WGS) entry which is preliminary data.</text>
</comment>
<dbReference type="Pfam" id="PF07690">
    <property type="entry name" value="MFS_1"/>
    <property type="match status" value="1"/>
</dbReference>
<gene>
    <name evidence="4" type="ORF">BD626DRAFT_401911</name>
</gene>
<dbReference type="GO" id="GO:0022857">
    <property type="term" value="F:transmembrane transporter activity"/>
    <property type="evidence" value="ECO:0007669"/>
    <property type="project" value="InterPro"/>
</dbReference>
<feature type="transmembrane region" description="Helical" evidence="3">
    <location>
        <begin position="323"/>
        <end position="345"/>
    </location>
</feature>
<feature type="transmembrane region" description="Helical" evidence="3">
    <location>
        <begin position="21"/>
        <end position="41"/>
    </location>
</feature>
<dbReference type="Proteomes" id="UP000320762">
    <property type="component" value="Unassembled WGS sequence"/>
</dbReference>
<dbReference type="InterPro" id="IPR036259">
    <property type="entry name" value="MFS_trans_sf"/>
</dbReference>
<accession>A0A550CGG8</accession>
<evidence type="ECO:0000256" key="1">
    <source>
        <dbReference type="ARBA" id="ARBA00004141"/>
    </source>
</evidence>
<evidence type="ECO:0000256" key="2">
    <source>
        <dbReference type="ARBA" id="ARBA00006727"/>
    </source>
</evidence>
<name>A0A550CGG8_9AGAR</name>
<dbReference type="InterPro" id="IPR050327">
    <property type="entry name" value="Proton-linked_MCT"/>
</dbReference>